<evidence type="ECO:0000256" key="3">
    <source>
        <dbReference type="ARBA" id="ARBA00022475"/>
    </source>
</evidence>
<gene>
    <name evidence="9" type="ORF">NP777_01810</name>
</gene>
<dbReference type="PANTHER" id="PTHR43045:SF1">
    <property type="entry name" value="SHIKIMATE TRANSPORTER"/>
    <property type="match status" value="1"/>
</dbReference>
<dbReference type="SUPFAM" id="SSF103473">
    <property type="entry name" value="MFS general substrate transporter"/>
    <property type="match status" value="1"/>
</dbReference>
<accession>A0ABT1UPE9</accession>
<feature type="transmembrane region" description="Helical" evidence="7">
    <location>
        <begin position="21"/>
        <end position="39"/>
    </location>
</feature>
<evidence type="ECO:0000256" key="7">
    <source>
        <dbReference type="SAM" id="Phobius"/>
    </source>
</evidence>
<keyword evidence="5 7" id="KW-1133">Transmembrane helix</keyword>
<organism evidence="9 10">
    <name type="scientific">Streptomyces rugosispiralis</name>
    <dbReference type="NCBI Taxonomy" id="2967341"/>
    <lineage>
        <taxon>Bacteria</taxon>
        <taxon>Bacillati</taxon>
        <taxon>Actinomycetota</taxon>
        <taxon>Actinomycetes</taxon>
        <taxon>Kitasatosporales</taxon>
        <taxon>Streptomycetaceae</taxon>
        <taxon>Streptomyces</taxon>
    </lineage>
</organism>
<keyword evidence="2" id="KW-0813">Transport</keyword>
<dbReference type="InterPro" id="IPR005828">
    <property type="entry name" value="MFS_sugar_transport-like"/>
</dbReference>
<comment type="subcellular location">
    <subcellularLocation>
        <location evidence="1">Cell membrane</location>
        <topology evidence="1">Multi-pass membrane protein</topology>
    </subcellularLocation>
</comment>
<keyword evidence="3" id="KW-1003">Cell membrane</keyword>
<dbReference type="Pfam" id="PF00083">
    <property type="entry name" value="Sugar_tr"/>
    <property type="match status" value="1"/>
</dbReference>
<name>A0ABT1UPE9_9ACTN</name>
<keyword evidence="6 7" id="KW-0472">Membrane</keyword>
<dbReference type="RefSeq" id="WP_256648618.1">
    <property type="nucleotide sequence ID" value="NZ_JANIAA010000001.1"/>
</dbReference>
<keyword evidence="10" id="KW-1185">Reference proteome</keyword>
<dbReference type="InterPro" id="IPR020846">
    <property type="entry name" value="MFS_dom"/>
</dbReference>
<evidence type="ECO:0000256" key="5">
    <source>
        <dbReference type="ARBA" id="ARBA00022989"/>
    </source>
</evidence>
<reference evidence="9 10" key="1">
    <citation type="submission" date="2022-07" db="EMBL/GenBank/DDBJ databases">
        <authorList>
            <person name="Phongsopitanun W."/>
            <person name="Tanasupawat S."/>
        </authorList>
    </citation>
    <scope>NUCLEOTIDE SEQUENCE [LARGE SCALE GENOMIC DNA]</scope>
    <source>
        <strain evidence="9 10">RCU-064</strain>
    </source>
</reference>
<dbReference type="InterPro" id="IPR036259">
    <property type="entry name" value="MFS_trans_sf"/>
</dbReference>
<protein>
    <submittedName>
        <fullName evidence="9">MFS transporter</fullName>
    </submittedName>
</protein>
<dbReference type="PANTHER" id="PTHR43045">
    <property type="entry name" value="SHIKIMATE TRANSPORTER"/>
    <property type="match status" value="1"/>
</dbReference>
<dbReference type="EMBL" id="JANIAA010000001">
    <property type="protein sequence ID" value="MCQ8187009.1"/>
    <property type="molecule type" value="Genomic_DNA"/>
</dbReference>
<evidence type="ECO:0000313" key="9">
    <source>
        <dbReference type="EMBL" id="MCQ8187009.1"/>
    </source>
</evidence>
<proteinExistence type="predicted"/>
<dbReference type="Gene3D" id="1.20.1250.20">
    <property type="entry name" value="MFS general substrate transporter like domains"/>
    <property type="match status" value="1"/>
</dbReference>
<evidence type="ECO:0000313" key="10">
    <source>
        <dbReference type="Proteomes" id="UP001204746"/>
    </source>
</evidence>
<comment type="caution">
    <text evidence="9">The sequence shown here is derived from an EMBL/GenBank/DDBJ whole genome shotgun (WGS) entry which is preliminary data.</text>
</comment>
<evidence type="ECO:0000256" key="4">
    <source>
        <dbReference type="ARBA" id="ARBA00022692"/>
    </source>
</evidence>
<evidence type="ECO:0000256" key="6">
    <source>
        <dbReference type="ARBA" id="ARBA00023136"/>
    </source>
</evidence>
<dbReference type="PROSITE" id="PS50850">
    <property type="entry name" value="MFS"/>
    <property type="match status" value="1"/>
</dbReference>
<feature type="transmembrane region" description="Helical" evidence="7">
    <location>
        <begin position="87"/>
        <end position="113"/>
    </location>
</feature>
<dbReference type="Proteomes" id="UP001204746">
    <property type="component" value="Unassembled WGS sequence"/>
</dbReference>
<evidence type="ECO:0000256" key="2">
    <source>
        <dbReference type="ARBA" id="ARBA00022448"/>
    </source>
</evidence>
<sequence>MRPVGAYVFANAGDRLGRKNAMVVSLIMMGLSSLLIAVLPGYATLGLAAPCLLILLRCVQGFSLGGESTAAQLMAMEYAPPGRRAPWPLMLLAMVLTLVADYVEFGVLAAIFAEPYPKQSRYSGHASAYTFTNLGL</sequence>
<evidence type="ECO:0000256" key="1">
    <source>
        <dbReference type="ARBA" id="ARBA00004651"/>
    </source>
</evidence>
<evidence type="ECO:0000259" key="8">
    <source>
        <dbReference type="PROSITE" id="PS50850"/>
    </source>
</evidence>
<feature type="domain" description="Major facilitator superfamily (MFS) profile" evidence="8">
    <location>
        <begin position="1"/>
        <end position="136"/>
    </location>
</feature>
<keyword evidence="4 7" id="KW-0812">Transmembrane</keyword>